<keyword evidence="2" id="KW-0732">Signal</keyword>
<comment type="caution">
    <text evidence="4">The sequence shown here is derived from an EMBL/GenBank/DDBJ whole genome shotgun (WGS) entry which is preliminary data.</text>
</comment>
<dbReference type="Gene3D" id="3.10.450.50">
    <property type="match status" value="2"/>
</dbReference>
<evidence type="ECO:0000259" key="3">
    <source>
        <dbReference type="Pfam" id="PF12680"/>
    </source>
</evidence>
<feature type="signal peptide" evidence="2">
    <location>
        <begin position="1"/>
        <end position="16"/>
    </location>
</feature>
<dbReference type="AlphaFoldDB" id="A0AAD2CTJ5"/>
<gene>
    <name evidence="4" type="ORF">CYCCA115_LOCUS8089</name>
</gene>
<dbReference type="PANTHER" id="PTHR33698">
    <property type="entry name" value="NUCLEAR TRANSPORT FACTOR 2 (NTF2)-LIKE PROTEIN"/>
    <property type="match status" value="1"/>
</dbReference>
<dbReference type="Proteomes" id="UP001295423">
    <property type="component" value="Unassembled WGS sequence"/>
</dbReference>
<dbReference type="SUPFAM" id="SSF54427">
    <property type="entry name" value="NTF2-like"/>
    <property type="match status" value="2"/>
</dbReference>
<keyword evidence="5" id="KW-1185">Reference proteome</keyword>
<name>A0AAD2CTJ5_9STRA</name>
<evidence type="ECO:0000313" key="5">
    <source>
        <dbReference type="Proteomes" id="UP001295423"/>
    </source>
</evidence>
<feature type="region of interest" description="Disordered" evidence="1">
    <location>
        <begin position="80"/>
        <end position="99"/>
    </location>
</feature>
<feature type="region of interest" description="Disordered" evidence="1">
    <location>
        <begin position="214"/>
        <end position="245"/>
    </location>
</feature>
<dbReference type="Pfam" id="PF12680">
    <property type="entry name" value="SnoaL_2"/>
    <property type="match status" value="1"/>
</dbReference>
<sequence>MIHRLLSFVFILLCLASESMVTGFVPSPTATATTKHALHATKNKLRSKSNDKEIKQDRDNRMVKTEDLQYTKDTMKMVDKKKKKQMVDKQQRQVDPSSQLQSLDKYHFTTKSNKELIFDERTGRFFETSIRPGSLHQLWQEYLHEGEKDDDDEAIMMMDQRAPPAAAFSSNDMISTEILFGTPGSSSNSLLPLLLAEDDEEECLVVHTPYQDSCEPAPWNDDEKEITSSKKKKRKGPKTMNDNDDTWSPLTIVEECYKAWNQRDMVAVSKCFVKENLEYRDYQYLGAMTNRQQVEEHFTQQANLLPRNCQIVLDHLAYNVETNKIATQWHVARRDGSTVKFTKGCSFYTLDQRSGLIQSGYRVSEMVVKPNRDVVNALLSRAPTQRSGSTATTPAKTAGQDDSSSCIVQRYFDAWNRRDMEAALECLDVDCVYQTEDSVFCGTLQGKEDIREHLIQNANVLPASAKIVLDDLAVDTSRNNFAAATAAVSSIGTTIGSRWHLEVNGVALPNLQGCSMYTTDPDTGKIITALEITEAPVKLPREALPLFWAPAVALFDWN</sequence>
<dbReference type="PANTHER" id="PTHR33698:SF3">
    <property type="entry name" value="OS09G0266000 PROTEIN"/>
    <property type="match status" value="1"/>
</dbReference>
<feature type="chain" id="PRO_5042119293" description="SnoaL-like domain-containing protein" evidence="2">
    <location>
        <begin position="17"/>
        <end position="558"/>
    </location>
</feature>
<evidence type="ECO:0000313" key="4">
    <source>
        <dbReference type="EMBL" id="CAJ1942722.1"/>
    </source>
</evidence>
<reference evidence="4" key="1">
    <citation type="submission" date="2023-08" db="EMBL/GenBank/DDBJ databases">
        <authorList>
            <person name="Audoor S."/>
            <person name="Bilcke G."/>
        </authorList>
    </citation>
    <scope>NUCLEOTIDE SEQUENCE</scope>
</reference>
<proteinExistence type="predicted"/>
<evidence type="ECO:0000256" key="1">
    <source>
        <dbReference type="SAM" id="MobiDB-lite"/>
    </source>
</evidence>
<accession>A0AAD2CTJ5</accession>
<dbReference type="InterPro" id="IPR037401">
    <property type="entry name" value="SnoaL-like"/>
</dbReference>
<evidence type="ECO:0000256" key="2">
    <source>
        <dbReference type="SAM" id="SignalP"/>
    </source>
</evidence>
<organism evidence="4 5">
    <name type="scientific">Cylindrotheca closterium</name>
    <dbReference type="NCBI Taxonomy" id="2856"/>
    <lineage>
        <taxon>Eukaryota</taxon>
        <taxon>Sar</taxon>
        <taxon>Stramenopiles</taxon>
        <taxon>Ochrophyta</taxon>
        <taxon>Bacillariophyta</taxon>
        <taxon>Bacillariophyceae</taxon>
        <taxon>Bacillariophycidae</taxon>
        <taxon>Bacillariales</taxon>
        <taxon>Bacillariaceae</taxon>
        <taxon>Cylindrotheca</taxon>
    </lineage>
</organism>
<dbReference type="InterPro" id="IPR032710">
    <property type="entry name" value="NTF2-like_dom_sf"/>
</dbReference>
<dbReference type="EMBL" id="CAKOGP040001112">
    <property type="protein sequence ID" value="CAJ1942722.1"/>
    <property type="molecule type" value="Genomic_DNA"/>
</dbReference>
<feature type="domain" description="SnoaL-like" evidence="3">
    <location>
        <begin position="408"/>
        <end position="485"/>
    </location>
</feature>
<protein>
    <recommendedName>
        <fullName evidence="3">SnoaL-like domain-containing protein</fullName>
    </recommendedName>
</protein>
<feature type="region of interest" description="Disordered" evidence="1">
    <location>
        <begin position="382"/>
        <end position="401"/>
    </location>
</feature>